<proteinExistence type="predicted"/>
<dbReference type="STRING" id="58114.SAMN05216270_12334"/>
<evidence type="ECO:0000313" key="2">
    <source>
        <dbReference type="EMBL" id="SDE47158.1"/>
    </source>
</evidence>
<feature type="compositionally biased region" description="Basic and acidic residues" evidence="1">
    <location>
        <begin position="145"/>
        <end position="169"/>
    </location>
</feature>
<name>A0A1G7D6A8_9ACTN</name>
<feature type="region of interest" description="Disordered" evidence="1">
    <location>
        <begin position="45"/>
        <end position="178"/>
    </location>
</feature>
<feature type="compositionally biased region" description="Basic and acidic residues" evidence="1">
    <location>
        <begin position="88"/>
        <end position="97"/>
    </location>
</feature>
<reference evidence="3" key="1">
    <citation type="submission" date="2016-10" db="EMBL/GenBank/DDBJ databases">
        <authorList>
            <person name="Varghese N."/>
            <person name="Submissions S."/>
        </authorList>
    </citation>
    <scope>NUCLEOTIDE SEQUENCE [LARGE SCALE GENOMIC DNA]</scope>
    <source>
        <strain evidence="3">CGMCC 4.3516</strain>
    </source>
</reference>
<organism evidence="2 3">
    <name type="scientific">Glycomyces harbinensis</name>
    <dbReference type="NCBI Taxonomy" id="58114"/>
    <lineage>
        <taxon>Bacteria</taxon>
        <taxon>Bacillati</taxon>
        <taxon>Actinomycetota</taxon>
        <taxon>Actinomycetes</taxon>
        <taxon>Glycomycetales</taxon>
        <taxon>Glycomycetaceae</taxon>
        <taxon>Glycomyces</taxon>
    </lineage>
</organism>
<evidence type="ECO:0000256" key="1">
    <source>
        <dbReference type="SAM" id="MobiDB-lite"/>
    </source>
</evidence>
<protein>
    <submittedName>
        <fullName evidence="2">Uncharacterized protein</fullName>
    </submittedName>
</protein>
<dbReference type="EMBL" id="FNAD01000023">
    <property type="protein sequence ID" value="SDE47158.1"/>
    <property type="molecule type" value="Genomic_DNA"/>
</dbReference>
<dbReference type="Proteomes" id="UP000198949">
    <property type="component" value="Unassembled WGS sequence"/>
</dbReference>
<evidence type="ECO:0000313" key="3">
    <source>
        <dbReference type="Proteomes" id="UP000198949"/>
    </source>
</evidence>
<dbReference type="AlphaFoldDB" id="A0A1G7D6A8"/>
<gene>
    <name evidence="2" type="ORF">SAMN05216270_12334</name>
</gene>
<sequence>MGIWFALVGMSAGTVASFALVGWTFTRGLYGGVETAQPYEFESGTVVIEEEPSAEANAGEGAEEPGPGGIAEPGSASEVDPSPADPQAEPRPDADQEHPDEESGEPEAPAEQDEVQDPELVPVEESSECGNEESQAPADPDDDPDHGHDWDHEWDGDWDRDDPWLRPESDAIELPLLD</sequence>
<accession>A0A1G7D6A8</accession>
<feature type="compositionally biased region" description="Acidic residues" evidence="1">
    <location>
        <begin position="98"/>
        <end position="117"/>
    </location>
</feature>
<keyword evidence="3" id="KW-1185">Reference proteome</keyword>